<keyword evidence="2" id="KW-1185">Reference proteome</keyword>
<dbReference type="STRING" id="38302.SAMN04488535_0122"/>
<gene>
    <name evidence="1" type="ORF">SAMN04488535_0122</name>
</gene>
<reference evidence="2" key="1">
    <citation type="submission" date="2016-10" db="EMBL/GenBank/DDBJ databases">
        <authorList>
            <person name="Varghese N."/>
            <person name="Submissions S."/>
        </authorList>
    </citation>
    <scope>NUCLEOTIDE SEQUENCE [LARGE SCALE GENOMIC DNA]</scope>
    <source>
        <strain evidence="2">DSM 20632</strain>
    </source>
</reference>
<dbReference type="EMBL" id="LT629700">
    <property type="protein sequence ID" value="SDL60156.1"/>
    <property type="molecule type" value="Genomic_DNA"/>
</dbReference>
<organism evidence="1 2">
    <name type="scientific">Corynebacterium mycetoides</name>
    <dbReference type="NCBI Taxonomy" id="38302"/>
    <lineage>
        <taxon>Bacteria</taxon>
        <taxon>Bacillati</taxon>
        <taxon>Actinomycetota</taxon>
        <taxon>Actinomycetes</taxon>
        <taxon>Mycobacteriales</taxon>
        <taxon>Corynebacteriaceae</taxon>
        <taxon>Corynebacterium</taxon>
    </lineage>
</organism>
<evidence type="ECO:0000313" key="1">
    <source>
        <dbReference type="EMBL" id="SDL60156.1"/>
    </source>
</evidence>
<protein>
    <submittedName>
        <fullName evidence="1">Uncharacterized protein</fullName>
    </submittedName>
</protein>
<accession>A0A1G9LE67</accession>
<sequence length="61" mass="7184">MKDRKRRRAKRTAEVDYDRDADIAVPRERGDDRFVVLDEDAAPPLDLLEYLEDERPPHYGA</sequence>
<dbReference type="AlphaFoldDB" id="A0A1G9LE67"/>
<evidence type="ECO:0000313" key="2">
    <source>
        <dbReference type="Proteomes" id="UP000199350"/>
    </source>
</evidence>
<name>A0A1G9LE67_9CORY</name>
<dbReference type="Proteomes" id="UP000199350">
    <property type="component" value="Chromosome I"/>
</dbReference>
<dbReference type="RefSeq" id="WP_092147383.1">
    <property type="nucleotide sequence ID" value="NZ_LT629700.1"/>
</dbReference>
<proteinExistence type="predicted"/>